<evidence type="ECO:0000313" key="3">
    <source>
        <dbReference type="EMBL" id="KSU24941.1"/>
    </source>
</evidence>
<feature type="domain" description="Glycosyltransferase subfamily 4-like N-terminal" evidence="2">
    <location>
        <begin position="15"/>
        <end position="187"/>
    </location>
</feature>
<dbReference type="Gene3D" id="3.40.50.2000">
    <property type="entry name" value="Glycogen Phosphorylase B"/>
    <property type="match status" value="2"/>
</dbReference>
<feature type="domain" description="Glycosyl transferase family 1" evidence="1">
    <location>
        <begin position="198"/>
        <end position="344"/>
    </location>
</feature>
<dbReference type="PANTHER" id="PTHR45871">
    <property type="entry name" value="N-ACETYLGLUCOSAMINYL-PHOSPHATIDYLINOSITOL BIOSYNTHETIC PROTEIN"/>
    <property type="match status" value="1"/>
</dbReference>
<evidence type="ECO:0000259" key="1">
    <source>
        <dbReference type="Pfam" id="PF00534"/>
    </source>
</evidence>
<dbReference type="AlphaFoldDB" id="A0A0V8DDC3"/>
<dbReference type="InterPro" id="IPR028098">
    <property type="entry name" value="Glyco_trans_4-like_N"/>
</dbReference>
<accession>A0A0V8DDC3</accession>
<organism evidence="3 4">
    <name type="scientific">Lactococcus lactis subsp. lactis</name>
    <name type="common">Streptococcus lactis</name>
    <dbReference type="NCBI Taxonomy" id="1360"/>
    <lineage>
        <taxon>Bacteria</taxon>
        <taxon>Bacillati</taxon>
        <taxon>Bacillota</taxon>
        <taxon>Bacilli</taxon>
        <taxon>Lactobacillales</taxon>
        <taxon>Streptococcaceae</taxon>
        <taxon>Lactococcus</taxon>
    </lineage>
</organism>
<dbReference type="GO" id="GO:0016757">
    <property type="term" value="F:glycosyltransferase activity"/>
    <property type="evidence" value="ECO:0007669"/>
    <property type="project" value="InterPro"/>
</dbReference>
<dbReference type="EMBL" id="LKLW01000145">
    <property type="protein sequence ID" value="KSU24941.1"/>
    <property type="molecule type" value="Genomic_DNA"/>
</dbReference>
<name>A0A0V8DDC3_LACLL</name>
<dbReference type="CDD" id="cd03801">
    <property type="entry name" value="GT4_PimA-like"/>
    <property type="match status" value="1"/>
</dbReference>
<evidence type="ECO:0000313" key="4">
    <source>
        <dbReference type="Proteomes" id="UP000052991"/>
    </source>
</evidence>
<dbReference type="InterPro" id="IPR001296">
    <property type="entry name" value="Glyco_trans_1"/>
</dbReference>
<gene>
    <name evidence="3" type="ORF">N42_2160</name>
</gene>
<reference evidence="4" key="1">
    <citation type="submission" date="2015-10" db="EMBL/GenBank/DDBJ databases">
        <title>Draft Genome Sequences of 11 Lactococcus lactis subspecies cremoris strains.</title>
        <authorList>
            <person name="Wels M."/>
            <person name="Backus L."/>
            <person name="Boekhorst J."/>
            <person name="Dijkstra A."/>
            <person name="Beerthuizen M."/>
            <person name="Kelly W."/>
            <person name="Siezen R."/>
            <person name="Bachmann H."/>
            <person name="Van Hijum S."/>
        </authorList>
    </citation>
    <scope>NUCLEOTIDE SEQUENCE [LARGE SCALE GENOMIC DNA]</scope>
    <source>
        <strain evidence="4">N42</strain>
    </source>
</reference>
<dbReference type="Pfam" id="PF00534">
    <property type="entry name" value="Glycos_transf_1"/>
    <property type="match status" value="1"/>
</dbReference>
<dbReference type="SUPFAM" id="SSF53756">
    <property type="entry name" value="UDP-Glycosyltransferase/glycogen phosphorylase"/>
    <property type="match status" value="1"/>
</dbReference>
<keyword evidence="3" id="KW-0808">Transferase</keyword>
<protein>
    <submittedName>
        <fullName evidence="3">Glycosyltransferase group 1 family protein</fullName>
    </submittedName>
</protein>
<dbReference type="PANTHER" id="PTHR45871:SF1">
    <property type="entry name" value="PHOSPHATIDYLINOSITOL N-ACETYLGLUCOSAMINYLTRANSFERASE SUBUNIT A"/>
    <property type="match status" value="1"/>
</dbReference>
<comment type="caution">
    <text evidence="3">The sequence shown here is derived from an EMBL/GenBank/DDBJ whole genome shotgun (WGS) entry which is preliminary data.</text>
</comment>
<evidence type="ECO:0000259" key="2">
    <source>
        <dbReference type="Pfam" id="PF13439"/>
    </source>
</evidence>
<proteinExistence type="predicted"/>
<sequence>MKVVAFFNGFYLPHFGGVERYTYNIAQKLLAKGYKVIVVTSQHDSKLPYEEIVEGIEIYRLPVWNIWKERYPILHKNRVYREMIEKLRAKKIDYFIVNTRFYMTSLLGSDLAMEKNKQALVIEHGSSYLTLGSQALDKILNQIERFLIGKIKKKTQKFYGVSKESAAWLSEFDINAKGVLYNAVDINDYHKYHTQTSTNNKIVISYSGRLIPQMKGVEILLSAFKKVSREFNNLELIIAGDGPLLLPMKKRYEQKNIHFLGFVNYEKVMEIDDSSDIFVLMSRSEGFSTAMLEAAMLENVIITTPTVGGARDIIPDETYGFIIENSESALIETFKTLIKDKSQMDSVKLRISERVLDKFTWEQTAEKFETVFKEMED</sequence>
<dbReference type="Pfam" id="PF13439">
    <property type="entry name" value="Glyco_transf_4"/>
    <property type="match status" value="1"/>
</dbReference>
<dbReference type="PATRIC" id="fig|1360.107.peg.1320"/>
<dbReference type="Proteomes" id="UP000052991">
    <property type="component" value="Unassembled WGS sequence"/>
</dbReference>